<dbReference type="CDD" id="cd00093">
    <property type="entry name" value="HTH_XRE"/>
    <property type="match status" value="1"/>
</dbReference>
<name>A0A1G9P010_9PSED</name>
<organism evidence="2 3">
    <name type="scientific">Pseudomonas indica</name>
    <dbReference type="NCBI Taxonomy" id="137658"/>
    <lineage>
        <taxon>Bacteria</taxon>
        <taxon>Pseudomonadati</taxon>
        <taxon>Pseudomonadota</taxon>
        <taxon>Gammaproteobacteria</taxon>
        <taxon>Pseudomonadales</taxon>
        <taxon>Pseudomonadaceae</taxon>
        <taxon>Pseudomonas</taxon>
    </lineage>
</organism>
<evidence type="ECO:0000313" key="2">
    <source>
        <dbReference type="EMBL" id="SDL92212.1"/>
    </source>
</evidence>
<protein>
    <submittedName>
        <fullName evidence="2">Helix-turn-helix domain-containing protein</fullName>
    </submittedName>
</protein>
<dbReference type="EMBL" id="FNFD01000035">
    <property type="protein sequence ID" value="SDL92212.1"/>
    <property type="molecule type" value="Genomic_DNA"/>
</dbReference>
<dbReference type="SUPFAM" id="SSF47413">
    <property type="entry name" value="lambda repressor-like DNA-binding domains"/>
    <property type="match status" value="1"/>
</dbReference>
<dbReference type="SMART" id="SM00530">
    <property type="entry name" value="HTH_XRE"/>
    <property type="match status" value="1"/>
</dbReference>
<keyword evidence="3" id="KW-1185">Reference proteome</keyword>
<feature type="domain" description="HTH cro/C1-type" evidence="1">
    <location>
        <begin position="14"/>
        <end position="45"/>
    </location>
</feature>
<accession>A0A1G9P010</accession>
<dbReference type="PROSITE" id="PS50943">
    <property type="entry name" value="HTH_CROC1"/>
    <property type="match status" value="1"/>
</dbReference>
<dbReference type="RefSeq" id="WP_084338449.1">
    <property type="nucleotide sequence ID" value="NZ_FNFD01000035.1"/>
</dbReference>
<evidence type="ECO:0000259" key="1">
    <source>
        <dbReference type="PROSITE" id="PS50943"/>
    </source>
</evidence>
<dbReference type="Gene3D" id="1.10.260.40">
    <property type="entry name" value="lambda repressor-like DNA-binding domains"/>
    <property type="match status" value="1"/>
</dbReference>
<dbReference type="STRING" id="137658.SAMN05216186_13539"/>
<proteinExistence type="predicted"/>
<reference evidence="2 3" key="1">
    <citation type="submission" date="2016-10" db="EMBL/GenBank/DDBJ databases">
        <authorList>
            <person name="de Groot N.N."/>
        </authorList>
    </citation>
    <scope>NUCLEOTIDE SEQUENCE [LARGE SCALE GENOMIC DNA]</scope>
    <source>
        <strain evidence="2 3">JCM 21544</strain>
    </source>
</reference>
<sequence>MDYQLINERFGAEIRQLRLKRGLTQAELAGMAGITRQKLIEIEKGHGTVALNFYTRVIASLEGELQVVPAQLPTLDDIRGFFE</sequence>
<dbReference type="InterPro" id="IPR001387">
    <property type="entry name" value="Cro/C1-type_HTH"/>
</dbReference>
<dbReference type="Proteomes" id="UP000198706">
    <property type="component" value="Unassembled WGS sequence"/>
</dbReference>
<gene>
    <name evidence="2" type="ORF">SAMN05216186_13539</name>
</gene>
<evidence type="ECO:0000313" key="3">
    <source>
        <dbReference type="Proteomes" id="UP000198706"/>
    </source>
</evidence>
<dbReference type="GO" id="GO:0003677">
    <property type="term" value="F:DNA binding"/>
    <property type="evidence" value="ECO:0007669"/>
    <property type="project" value="InterPro"/>
</dbReference>
<dbReference type="InterPro" id="IPR010982">
    <property type="entry name" value="Lambda_DNA-bd_dom_sf"/>
</dbReference>
<dbReference type="AlphaFoldDB" id="A0A1G9P010"/>
<dbReference type="Pfam" id="PF13560">
    <property type="entry name" value="HTH_31"/>
    <property type="match status" value="1"/>
</dbReference>